<gene>
    <name evidence="2" type="ORF">EQW73_09590</name>
    <name evidence="3" type="ORF">EQW78_17475</name>
</gene>
<dbReference type="SUPFAM" id="SSF46955">
    <property type="entry name" value="Putative DNA-binding domain"/>
    <property type="match status" value="1"/>
</dbReference>
<dbReference type="GO" id="GO:0003677">
    <property type="term" value="F:DNA binding"/>
    <property type="evidence" value="ECO:0007669"/>
    <property type="project" value="UniProtKB-KW"/>
</dbReference>
<dbReference type="STRING" id="1713.GCA_000718325_01602"/>
<organism evidence="3 4">
    <name type="scientific">Oerskovia turbata</name>
    <dbReference type="NCBI Taxonomy" id="1713"/>
    <lineage>
        <taxon>Bacteria</taxon>
        <taxon>Bacillati</taxon>
        <taxon>Actinomycetota</taxon>
        <taxon>Actinomycetes</taxon>
        <taxon>Micrococcales</taxon>
        <taxon>Cellulomonadaceae</taxon>
        <taxon>Oerskovia</taxon>
    </lineage>
</organism>
<accession>A0A4V1N3X6</accession>
<dbReference type="Proteomes" id="UP000289805">
    <property type="component" value="Unassembled WGS sequence"/>
</dbReference>
<dbReference type="InterPro" id="IPR009061">
    <property type="entry name" value="DNA-bd_dom_put_sf"/>
</dbReference>
<dbReference type="OrthoDB" id="5524782at2"/>
<keyword evidence="5" id="KW-1185">Reference proteome</keyword>
<dbReference type="Proteomes" id="UP000290517">
    <property type="component" value="Unassembled WGS sequence"/>
</dbReference>
<comment type="caution">
    <text evidence="3">The sequence shown here is derived from an EMBL/GenBank/DDBJ whole genome shotgun (WGS) entry which is preliminary data.</text>
</comment>
<dbReference type="InterPro" id="IPR041657">
    <property type="entry name" value="HTH_17"/>
</dbReference>
<evidence type="ECO:0000259" key="1">
    <source>
        <dbReference type="Pfam" id="PF12728"/>
    </source>
</evidence>
<protein>
    <submittedName>
        <fullName evidence="3">DNA-binding protein</fullName>
    </submittedName>
</protein>
<proteinExistence type="predicted"/>
<dbReference type="AlphaFoldDB" id="A0A4V1N3X6"/>
<feature type="domain" description="Helix-turn-helix" evidence="1">
    <location>
        <begin position="10"/>
        <end position="62"/>
    </location>
</feature>
<keyword evidence="3" id="KW-0238">DNA-binding</keyword>
<dbReference type="EMBL" id="SDJR01000005">
    <property type="protein sequence ID" value="RXR25753.1"/>
    <property type="molecule type" value="Genomic_DNA"/>
</dbReference>
<evidence type="ECO:0000313" key="3">
    <source>
        <dbReference type="EMBL" id="RXR30196.1"/>
    </source>
</evidence>
<dbReference type="Pfam" id="PF12728">
    <property type="entry name" value="HTH_17"/>
    <property type="match status" value="1"/>
</dbReference>
<evidence type="ECO:0000313" key="5">
    <source>
        <dbReference type="Proteomes" id="UP000290517"/>
    </source>
</evidence>
<evidence type="ECO:0000313" key="4">
    <source>
        <dbReference type="Proteomes" id="UP000289805"/>
    </source>
</evidence>
<sequence length="68" mass="7486">MSTLTGESLVLTQAEVAALLRIPEATLQDLARRGHSSIPRAWKVGRAWRWLASDVDAFIASRGERQAP</sequence>
<name>A0A4V1N3X6_9CELL</name>
<dbReference type="RefSeq" id="WP_030151131.1">
    <property type="nucleotide sequence ID" value="NZ_JOFV01000006.1"/>
</dbReference>
<dbReference type="NCBIfam" id="TIGR01764">
    <property type="entry name" value="excise"/>
    <property type="match status" value="1"/>
</dbReference>
<dbReference type="EMBL" id="SDJQ01000030">
    <property type="protein sequence ID" value="RXR30196.1"/>
    <property type="molecule type" value="Genomic_DNA"/>
</dbReference>
<evidence type="ECO:0000313" key="2">
    <source>
        <dbReference type="EMBL" id="RXR25753.1"/>
    </source>
</evidence>
<reference evidence="4 5" key="1">
    <citation type="submission" date="2019-01" db="EMBL/GenBank/DDBJ databases">
        <title>Oerskovia turbata Genome sequencing and assembly.</title>
        <authorList>
            <person name="Dou T."/>
        </authorList>
    </citation>
    <scope>NUCLEOTIDE SEQUENCE [LARGE SCALE GENOMIC DNA]</scope>
    <source>
        <strain evidence="3 4">JCM12123</strain>
        <strain evidence="2 5">JCM3160</strain>
    </source>
</reference>
<dbReference type="InterPro" id="IPR010093">
    <property type="entry name" value="SinI_DNA-bd"/>
</dbReference>